<feature type="transmembrane region" description="Helical" evidence="1">
    <location>
        <begin position="177"/>
        <end position="199"/>
    </location>
</feature>
<reference evidence="2 3" key="1">
    <citation type="journal article" date="2014" name="J. Microbiol.">
        <title>Diaminobutyricibacter tongyongensis gen. nov., sp. nov. and Homoserinibacter gongjuensis gen. nov., sp. nov. belong to the family Microbacteriaceae.</title>
        <authorList>
            <person name="Kim S.J."/>
            <person name="Ahn J.H."/>
            <person name="Weon H.Y."/>
            <person name="Hamada M."/>
            <person name="Suzuki K."/>
            <person name="Kwon S.W."/>
        </authorList>
    </citation>
    <scope>NUCLEOTIDE SEQUENCE [LARGE SCALE GENOMIC DNA]</scope>
    <source>
        <strain evidence="2 3">NBRC 108724</strain>
    </source>
</reference>
<accession>A0A6L9Y2F1</accession>
<comment type="caution">
    <text evidence="2">The sequence shown here is derived from an EMBL/GenBank/DDBJ whole genome shotgun (WGS) entry which is preliminary data.</text>
</comment>
<keyword evidence="1" id="KW-0812">Transmembrane</keyword>
<keyword evidence="1" id="KW-1133">Transmembrane helix</keyword>
<feature type="transmembrane region" description="Helical" evidence="1">
    <location>
        <begin position="42"/>
        <end position="59"/>
    </location>
</feature>
<name>A0A6L9Y2F1_9MICO</name>
<evidence type="ECO:0000313" key="2">
    <source>
        <dbReference type="EMBL" id="NEN07577.1"/>
    </source>
</evidence>
<organism evidence="2 3">
    <name type="scientific">Leifsonia tongyongensis</name>
    <dbReference type="NCBI Taxonomy" id="1268043"/>
    <lineage>
        <taxon>Bacteria</taxon>
        <taxon>Bacillati</taxon>
        <taxon>Actinomycetota</taxon>
        <taxon>Actinomycetes</taxon>
        <taxon>Micrococcales</taxon>
        <taxon>Microbacteriaceae</taxon>
        <taxon>Leifsonia</taxon>
    </lineage>
</organism>
<feature type="transmembrane region" description="Helical" evidence="1">
    <location>
        <begin position="71"/>
        <end position="95"/>
    </location>
</feature>
<feature type="transmembrane region" description="Helical" evidence="1">
    <location>
        <begin position="14"/>
        <end position="35"/>
    </location>
</feature>
<gene>
    <name evidence="2" type="ORF">G3T36_17075</name>
</gene>
<proteinExistence type="predicted"/>
<keyword evidence="3" id="KW-1185">Reference proteome</keyword>
<dbReference type="EMBL" id="JAAGWY010000004">
    <property type="protein sequence ID" value="NEN07577.1"/>
    <property type="molecule type" value="Genomic_DNA"/>
</dbReference>
<dbReference type="AlphaFoldDB" id="A0A6L9Y2F1"/>
<evidence type="ECO:0000313" key="3">
    <source>
        <dbReference type="Proteomes" id="UP000474967"/>
    </source>
</evidence>
<dbReference type="RefSeq" id="WP_163291046.1">
    <property type="nucleotide sequence ID" value="NZ_JAAGWY010000004.1"/>
</dbReference>
<evidence type="ECO:0000256" key="1">
    <source>
        <dbReference type="SAM" id="Phobius"/>
    </source>
</evidence>
<dbReference type="Proteomes" id="UP000474967">
    <property type="component" value="Unassembled WGS sequence"/>
</dbReference>
<sequence>MMPYVHLLNVLGPIAFWAVVLVLVLTSLFCAAYTLRHPRRALVYISAVALAVAFLAVAVPGPEAPPIAKVLLGVSVLALSIVGGGPAAQLVLALASRGSVTAGLHGGIVIDERATPDHPNGGTREVLRGGTFIGYLERLATTGAIMAGFPEAIAVLIAIKGVGRFTELEAAEARERFIIGTLVSLIWASVCAGVFRLAVA</sequence>
<keyword evidence="1" id="KW-0472">Membrane</keyword>
<protein>
    <submittedName>
        <fullName evidence="2">Uncharacterized protein</fullName>
    </submittedName>
</protein>